<dbReference type="HOGENOM" id="CLU_1106517_0_0_11"/>
<dbReference type="eggNOG" id="ENOG50322ZX">
    <property type="taxonomic scope" value="Bacteria"/>
</dbReference>
<dbReference type="Proteomes" id="UP000004816">
    <property type="component" value="Unassembled WGS sequence"/>
</dbReference>
<accession>E5XTB2</accession>
<evidence type="ECO:0000313" key="1">
    <source>
        <dbReference type="EMBL" id="EFV12443.1"/>
    </source>
</evidence>
<evidence type="ECO:0000313" key="2">
    <source>
        <dbReference type="Proteomes" id="UP000004816"/>
    </source>
</evidence>
<dbReference type="AlphaFoldDB" id="E5XTB2"/>
<dbReference type="OrthoDB" id="4760637at2"/>
<comment type="caution">
    <text evidence="1">The sequence shown here is derived from an EMBL/GenBank/DDBJ whole genome shotgun (WGS) entry which is preliminary data.</text>
</comment>
<keyword evidence="2" id="KW-1185">Reference proteome</keyword>
<reference evidence="1 2" key="1">
    <citation type="journal article" date="2011" name="Stand. Genomic Sci.">
        <title>High quality draft genome sequence of Segniliparus rugosus CDC 945(T)= (ATCC BAA-974(T)).</title>
        <authorList>
            <person name="Earl A.M."/>
            <person name="Desjardins C.A."/>
            <person name="Fitzgerald M.G."/>
            <person name="Arachchi H.M."/>
            <person name="Zeng Q."/>
            <person name="Mehta T."/>
            <person name="Griggs A."/>
            <person name="Birren B.W."/>
            <person name="Toney N.C."/>
            <person name="Carr J."/>
            <person name="Posey J."/>
            <person name="Butler W.R."/>
        </authorList>
    </citation>
    <scope>NUCLEOTIDE SEQUENCE [LARGE SCALE GENOMIC DNA]</scope>
    <source>
        <strain evidence="2">ATCC BAA-974 / DSM 45345 / CCUG 50838 / CIP 108380 / JCM 13579 / CDC 945</strain>
    </source>
</reference>
<sequence length="251" mass="27080">MGGEPFDVDGIEVRRLFSSTSNRGACRFFFDLKLGDLPSAPRDPETAGRMSLFRVEAGAYLYERDEPSEWNNARLCDAGRAIATVAAQVWAKRLPIWEPQDQLAKFAKADACSLFPKLRGFAGYDPYAFGGGPNTCVFGEPSDARRVVLTLKPLTADDLNGRNAIGQLNKERAVERRDGVELHVIQHPNSDRKDLCEVVVFLGRSFAPVSLHPGEAVAGTSGLITPGAVAQGLCGDSLKDVAVAAAKRFAA</sequence>
<protein>
    <submittedName>
        <fullName evidence="1">Uncharacterized protein</fullName>
    </submittedName>
</protein>
<organism evidence="1 2">
    <name type="scientific">Segniliparus rugosus (strain ATCC BAA-974 / DSM 45345 / CCUG 50838 / CIP 108380 / JCM 13579 / CDC 945)</name>
    <dbReference type="NCBI Taxonomy" id="679197"/>
    <lineage>
        <taxon>Bacteria</taxon>
        <taxon>Bacillati</taxon>
        <taxon>Actinomycetota</taxon>
        <taxon>Actinomycetes</taxon>
        <taxon>Mycobacteriales</taxon>
        <taxon>Segniliparaceae</taxon>
        <taxon>Segniliparus</taxon>
    </lineage>
</organism>
<dbReference type="EMBL" id="ACZI02000002">
    <property type="protein sequence ID" value="EFV12443.1"/>
    <property type="molecule type" value="Genomic_DNA"/>
</dbReference>
<proteinExistence type="predicted"/>
<name>E5XTB2_SEGRC</name>
<gene>
    <name evidence="1" type="ORF">HMPREF9336_02734</name>
</gene>
<dbReference type="RefSeq" id="WP_007471283.1">
    <property type="nucleotide sequence ID" value="NZ_KI391953.1"/>
</dbReference>